<evidence type="ECO:0000256" key="2">
    <source>
        <dbReference type="ARBA" id="ARBA00022884"/>
    </source>
</evidence>
<dbReference type="EMBL" id="LT598479">
    <property type="protein sequence ID" value="SCU83990.1"/>
    <property type="molecule type" value="Genomic_DNA"/>
</dbReference>
<protein>
    <submittedName>
        <fullName evidence="6">LAME_0C07690g1_1</fullName>
    </submittedName>
</protein>
<dbReference type="InterPro" id="IPR036612">
    <property type="entry name" value="KH_dom_type_1_sf"/>
</dbReference>
<evidence type="ECO:0000259" key="5">
    <source>
        <dbReference type="SMART" id="SM00322"/>
    </source>
</evidence>
<evidence type="ECO:0000256" key="3">
    <source>
        <dbReference type="PROSITE-ProRule" id="PRU00117"/>
    </source>
</evidence>
<keyword evidence="1" id="KW-0677">Repeat</keyword>
<dbReference type="SUPFAM" id="SSF54791">
    <property type="entry name" value="Eukaryotic type KH-domain (KH-domain type I)"/>
    <property type="match status" value="3"/>
</dbReference>
<dbReference type="OrthoDB" id="1937934at2759"/>
<keyword evidence="7" id="KW-1185">Reference proteome</keyword>
<dbReference type="AlphaFoldDB" id="A0A1G4J3C0"/>
<feature type="region of interest" description="Disordered" evidence="4">
    <location>
        <begin position="35"/>
        <end position="70"/>
    </location>
</feature>
<feature type="domain" description="K Homology" evidence="5">
    <location>
        <begin position="178"/>
        <end position="249"/>
    </location>
</feature>
<evidence type="ECO:0000256" key="1">
    <source>
        <dbReference type="ARBA" id="ARBA00022737"/>
    </source>
</evidence>
<feature type="domain" description="K Homology" evidence="5">
    <location>
        <begin position="345"/>
        <end position="415"/>
    </location>
</feature>
<dbReference type="PROSITE" id="PS50084">
    <property type="entry name" value="KH_TYPE_1"/>
    <property type="match status" value="3"/>
</dbReference>
<dbReference type="Gene3D" id="3.30.1370.10">
    <property type="entry name" value="K Homology domain, type 1"/>
    <property type="match status" value="3"/>
</dbReference>
<feature type="compositionally biased region" description="Basic and acidic residues" evidence="4">
    <location>
        <begin position="417"/>
        <end position="430"/>
    </location>
</feature>
<dbReference type="SMART" id="SM00322">
    <property type="entry name" value="KH"/>
    <property type="match status" value="3"/>
</dbReference>
<dbReference type="CDD" id="cd22438">
    <property type="entry name" value="KH-I_PCBP_rpt1"/>
    <property type="match status" value="1"/>
</dbReference>
<proteinExistence type="predicted"/>
<feature type="compositionally biased region" description="Acidic residues" evidence="4">
    <location>
        <begin position="40"/>
        <end position="54"/>
    </location>
</feature>
<evidence type="ECO:0000313" key="7">
    <source>
        <dbReference type="Proteomes" id="UP000191144"/>
    </source>
</evidence>
<keyword evidence="2 3" id="KW-0694">RNA-binding</keyword>
<dbReference type="GO" id="GO:0003723">
    <property type="term" value="F:RNA binding"/>
    <property type="evidence" value="ECO:0007669"/>
    <property type="project" value="UniProtKB-UniRule"/>
</dbReference>
<feature type="region of interest" description="Disordered" evidence="4">
    <location>
        <begin position="417"/>
        <end position="437"/>
    </location>
</feature>
<dbReference type="PANTHER" id="PTHR10288">
    <property type="entry name" value="KH DOMAIN CONTAINING RNA BINDING PROTEIN"/>
    <property type="match status" value="1"/>
</dbReference>
<dbReference type="Proteomes" id="UP000191144">
    <property type="component" value="Chromosome C"/>
</dbReference>
<sequence>MGVNGEIEDLIQSSNVLKRKKEDCPEELLEAEIKRVALNDEMEEKDDTEGDLEQSNEGNNAEIAGGIPDIDNETKQLQRTHSNSELENDRDADTKDYIHLRMLCLVKQASMIVGPGGEKISKMKTETNTRINVSDNIRGVPERVIFIRGRCEDVAKVFGLIVRAINDEKAGDSTQNSTPLTLNLLVPHHMMGCVIGRQGSRLREIEELSAAKLMAGPQTLPMSNDRILCVTGVADAIHIATYYVGQTILNHKPSFAAKKCIFYLPSALHSVLVNNYGVSMQHQQQHQYRPGENGKKRLHRIPSYGYAAITTHPAGFAPAVSVNNVRLSDTVTTAPIVPDLTSRLSLIQHEIYIDDNYVGNVIGKRGKHINSIKESTGCSILIDDPVTGSTERKILIRGTPMGSQTAILLINNKIETDKRNKESNEHKEVDPTMSFPG</sequence>
<evidence type="ECO:0000256" key="4">
    <source>
        <dbReference type="SAM" id="MobiDB-lite"/>
    </source>
</evidence>
<feature type="domain" description="K Homology" evidence="5">
    <location>
        <begin position="96"/>
        <end position="166"/>
    </location>
</feature>
<dbReference type="InterPro" id="IPR004088">
    <property type="entry name" value="KH_dom_type_1"/>
</dbReference>
<accession>A0A1G4J3C0</accession>
<name>A0A1G4J3C0_9SACH</name>
<dbReference type="InterPro" id="IPR004087">
    <property type="entry name" value="KH_dom"/>
</dbReference>
<evidence type="ECO:0000313" key="6">
    <source>
        <dbReference type="EMBL" id="SCU83990.1"/>
    </source>
</evidence>
<dbReference type="CDD" id="cd00105">
    <property type="entry name" value="KH-I"/>
    <property type="match status" value="1"/>
</dbReference>
<dbReference type="Pfam" id="PF00013">
    <property type="entry name" value="KH_1"/>
    <property type="match status" value="3"/>
</dbReference>
<gene>
    <name evidence="6" type="ORF">LAME_0C07690G</name>
</gene>
<reference evidence="7" key="1">
    <citation type="submission" date="2016-03" db="EMBL/GenBank/DDBJ databases">
        <authorList>
            <person name="Devillers Hugo."/>
        </authorList>
    </citation>
    <scope>NUCLEOTIDE SEQUENCE [LARGE SCALE GENOMIC DNA]</scope>
</reference>
<organism evidence="6 7">
    <name type="scientific">Lachancea meyersii CBS 8951</name>
    <dbReference type="NCBI Taxonomy" id="1266667"/>
    <lineage>
        <taxon>Eukaryota</taxon>
        <taxon>Fungi</taxon>
        <taxon>Dikarya</taxon>
        <taxon>Ascomycota</taxon>
        <taxon>Saccharomycotina</taxon>
        <taxon>Saccharomycetes</taxon>
        <taxon>Saccharomycetales</taxon>
        <taxon>Saccharomycetaceae</taxon>
        <taxon>Lachancea</taxon>
    </lineage>
</organism>